<dbReference type="SUPFAM" id="SSF52200">
    <property type="entry name" value="Toll/Interleukin receptor TIR domain"/>
    <property type="match status" value="1"/>
</dbReference>
<reference evidence="2 3" key="1">
    <citation type="journal article" date="2018" name="Mol. Plant">
        <title>The genome of Artemisia annua provides insight into the evolution of Asteraceae family and artemisinin biosynthesis.</title>
        <authorList>
            <person name="Shen Q."/>
            <person name="Zhang L."/>
            <person name="Liao Z."/>
            <person name="Wang S."/>
            <person name="Yan T."/>
            <person name="Shi P."/>
            <person name="Liu M."/>
            <person name="Fu X."/>
            <person name="Pan Q."/>
            <person name="Wang Y."/>
            <person name="Lv Z."/>
            <person name="Lu X."/>
            <person name="Zhang F."/>
            <person name="Jiang W."/>
            <person name="Ma Y."/>
            <person name="Chen M."/>
            <person name="Hao X."/>
            <person name="Li L."/>
            <person name="Tang Y."/>
            <person name="Lv G."/>
            <person name="Zhou Y."/>
            <person name="Sun X."/>
            <person name="Brodelius P.E."/>
            <person name="Rose J.K.C."/>
            <person name="Tang K."/>
        </authorList>
    </citation>
    <scope>NUCLEOTIDE SEQUENCE [LARGE SCALE GENOMIC DNA]</scope>
    <source>
        <strain evidence="3">cv. Huhao1</strain>
        <tissue evidence="2">Leaf</tissue>
    </source>
</reference>
<evidence type="ECO:0000313" key="2">
    <source>
        <dbReference type="EMBL" id="PWA52134.1"/>
    </source>
</evidence>
<dbReference type="PANTHER" id="PTHR11017:SF340">
    <property type="entry name" value="NB-ARC-RELATED"/>
    <property type="match status" value="1"/>
</dbReference>
<protein>
    <submittedName>
        <fullName evidence="2">NBS-LRR resistance protein RAS5-1</fullName>
    </submittedName>
</protein>
<name>A0A2U1LT19_ARTAN</name>
<dbReference type="Proteomes" id="UP000245207">
    <property type="component" value="Unassembled WGS sequence"/>
</dbReference>
<dbReference type="InterPro" id="IPR035897">
    <property type="entry name" value="Toll_tir_struct_dom_sf"/>
</dbReference>
<dbReference type="GO" id="GO:0007165">
    <property type="term" value="P:signal transduction"/>
    <property type="evidence" value="ECO:0007669"/>
    <property type="project" value="InterPro"/>
</dbReference>
<comment type="caution">
    <text evidence="2">The sequence shown here is derived from an EMBL/GenBank/DDBJ whole genome shotgun (WGS) entry which is preliminary data.</text>
</comment>
<accession>A0A2U1LT19</accession>
<dbReference type="InterPro" id="IPR027417">
    <property type="entry name" value="P-loop_NTPase"/>
</dbReference>
<feature type="domain" description="TIR" evidence="1">
    <location>
        <begin position="18"/>
        <end position="160"/>
    </location>
</feature>
<dbReference type="STRING" id="35608.A0A2U1LT19"/>
<gene>
    <name evidence="2" type="ORF">CTI12_AA457690</name>
</gene>
<proteinExistence type="predicted"/>
<dbReference type="OrthoDB" id="1930487at2759"/>
<dbReference type="Gene3D" id="3.40.50.10140">
    <property type="entry name" value="Toll/interleukin-1 receptor homology (TIR) domain"/>
    <property type="match status" value="2"/>
</dbReference>
<dbReference type="EMBL" id="PKPP01007902">
    <property type="protein sequence ID" value="PWA52134.1"/>
    <property type="molecule type" value="Genomic_DNA"/>
</dbReference>
<dbReference type="GO" id="GO:0006952">
    <property type="term" value="P:defense response"/>
    <property type="evidence" value="ECO:0007669"/>
    <property type="project" value="InterPro"/>
</dbReference>
<dbReference type="Gene3D" id="3.40.50.300">
    <property type="entry name" value="P-loop containing nucleotide triphosphate hydrolases"/>
    <property type="match status" value="1"/>
</dbReference>
<dbReference type="PANTHER" id="PTHR11017">
    <property type="entry name" value="LEUCINE-RICH REPEAT-CONTAINING PROTEIN"/>
    <property type="match status" value="1"/>
</dbReference>
<evidence type="ECO:0000259" key="1">
    <source>
        <dbReference type="PROSITE" id="PS50104"/>
    </source>
</evidence>
<dbReference type="PRINTS" id="PR00364">
    <property type="entry name" value="DISEASERSIST"/>
</dbReference>
<sequence length="348" mass="39560">MASSSSSHPTPASSSQSWIYDVFLSFRGEDTRKTFVDHLYSSLEQQGIYTYKDDETLPRGDLIDSSWCLDELAYIMECMGTRGQTVMPIFYDVDPYVRKQKGKYGEAFAKYESANNNKVESWRKALVAAGNLSGWVPKDFANGHEAKCIKDIIGSISSRRGAMLIVGIWGVGGGGKTTLAYSAYTKFSIFFEGHCFLENIRDESNKQGMQRLQEKTLSRTTKTQVVIENDNDGRSMIKRRLCHKTVLVVLDDVNDLKQLESLAGSHDWFGDGSRILITTRDENLLTRKADVIYGVSLLSHDEGIKLFNRHAYREDKPVQDYHMMRVSSYSIDMHIGKMNLYKIMRFSH</sequence>
<dbReference type="SUPFAM" id="SSF52540">
    <property type="entry name" value="P-loop containing nucleoside triphosphate hydrolases"/>
    <property type="match status" value="1"/>
</dbReference>
<keyword evidence="3" id="KW-1185">Reference proteome</keyword>
<organism evidence="2 3">
    <name type="scientific">Artemisia annua</name>
    <name type="common">Sweet wormwood</name>
    <dbReference type="NCBI Taxonomy" id="35608"/>
    <lineage>
        <taxon>Eukaryota</taxon>
        <taxon>Viridiplantae</taxon>
        <taxon>Streptophyta</taxon>
        <taxon>Embryophyta</taxon>
        <taxon>Tracheophyta</taxon>
        <taxon>Spermatophyta</taxon>
        <taxon>Magnoliopsida</taxon>
        <taxon>eudicotyledons</taxon>
        <taxon>Gunneridae</taxon>
        <taxon>Pentapetalae</taxon>
        <taxon>asterids</taxon>
        <taxon>campanulids</taxon>
        <taxon>Asterales</taxon>
        <taxon>Asteraceae</taxon>
        <taxon>Asteroideae</taxon>
        <taxon>Anthemideae</taxon>
        <taxon>Artemisiinae</taxon>
        <taxon>Artemisia</taxon>
    </lineage>
</organism>
<dbReference type="InterPro" id="IPR000157">
    <property type="entry name" value="TIR_dom"/>
</dbReference>
<dbReference type="InterPro" id="IPR044974">
    <property type="entry name" value="Disease_R_plants"/>
</dbReference>
<dbReference type="AlphaFoldDB" id="A0A2U1LT19"/>
<evidence type="ECO:0000313" key="3">
    <source>
        <dbReference type="Proteomes" id="UP000245207"/>
    </source>
</evidence>
<dbReference type="PROSITE" id="PS50104">
    <property type="entry name" value="TIR"/>
    <property type="match status" value="1"/>
</dbReference>
<dbReference type="SMART" id="SM00255">
    <property type="entry name" value="TIR"/>
    <property type="match status" value="1"/>
</dbReference>
<dbReference type="GO" id="GO:0043531">
    <property type="term" value="F:ADP binding"/>
    <property type="evidence" value="ECO:0007669"/>
    <property type="project" value="InterPro"/>
</dbReference>
<dbReference type="Pfam" id="PF01582">
    <property type="entry name" value="TIR"/>
    <property type="match status" value="2"/>
</dbReference>